<dbReference type="PANTHER" id="PTHR30482:SF10">
    <property type="entry name" value="HIGH-AFFINITY BRANCHED-CHAIN AMINO ACID TRANSPORT PROTEIN BRAE"/>
    <property type="match status" value="1"/>
</dbReference>
<evidence type="ECO:0000256" key="5">
    <source>
        <dbReference type="ARBA" id="ARBA00023136"/>
    </source>
</evidence>
<feature type="transmembrane region" description="Helical" evidence="7">
    <location>
        <begin position="21"/>
        <end position="39"/>
    </location>
</feature>
<dbReference type="Pfam" id="PF02653">
    <property type="entry name" value="BPD_transp_2"/>
    <property type="match status" value="1"/>
</dbReference>
<dbReference type="EMBL" id="JBHSWV010000061">
    <property type="protein sequence ID" value="MFC6764237.1"/>
    <property type="molecule type" value="Genomic_DNA"/>
</dbReference>
<evidence type="ECO:0000313" key="9">
    <source>
        <dbReference type="Proteomes" id="UP001596383"/>
    </source>
</evidence>
<keyword evidence="5 7" id="KW-0472">Membrane</keyword>
<evidence type="ECO:0000256" key="6">
    <source>
        <dbReference type="SAM" id="MobiDB-lite"/>
    </source>
</evidence>
<evidence type="ECO:0000313" key="8">
    <source>
        <dbReference type="EMBL" id="MFC6764237.1"/>
    </source>
</evidence>
<feature type="transmembrane region" description="Helical" evidence="7">
    <location>
        <begin position="293"/>
        <end position="313"/>
    </location>
</feature>
<dbReference type="PANTHER" id="PTHR30482">
    <property type="entry name" value="HIGH-AFFINITY BRANCHED-CHAIN AMINO ACID TRANSPORT SYSTEM PERMEASE"/>
    <property type="match status" value="1"/>
</dbReference>
<evidence type="ECO:0000256" key="3">
    <source>
        <dbReference type="ARBA" id="ARBA00022692"/>
    </source>
</evidence>
<reference evidence="8 9" key="1">
    <citation type="journal article" date="2019" name="Int. J. Syst. Evol. Microbiol.">
        <title>The Global Catalogue of Microorganisms (GCM) 10K type strain sequencing project: providing services to taxonomists for standard genome sequencing and annotation.</title>
        <authorList>
            <consortium name="The Broad Institute Genomics Platform"/>
            <consortium name="The Broad Institute Genome Sequencing Center for Infectious Disease"/>
            <person name="Wu L."/>
            <person name="Ma J."/>
        </authorList>
    </citation>
    <scope>NUCLEOTIDE SEQUENCE [LARGE SCALE GENOMIC DNA]</scope>
    <source>
        <strain evidence="8 9">LMG 29247</strain>
    </source>
</reference>
<evidence type="ECO:0000256" key="7">
    <source>
        <dbReference type="SAM" id="Phobius"/>
    </source>
</evidence>
<comment type="subcellular location">
    <subcellularLocation>
        <location evidence="1">Cell membrane</location>
        <topology evidence="1">Multi-pass membrane protein</topology>
    </subcellularLocation>
</comment>
<feature type="transmembrane region" description="Helical" evidence="7">
    <location>
        <begin position="133"/>
        <end position="151"/>
    </location>
</feature>
<feature type="transmembrane region" description="Helical" evidence="7">
    <location>
        <begin position="261"/>
        <end position="286"/>
    </location>
</feature>
<dbReference type="InterPro" id="IPR001851">
    <property type="entry name" value="ABC_transp_permease"/>
</dbReference>
<keyword evidence="4 7" id="KW-1133">Transmembrane helix</keyword>
<keyword evidence="3 7" id="KW-0812">Transmembrane</keyword>
<feature type="region of interest" description="Disordered" evidence="6">
    <location>
        <begin position="324"/>
        <end position="347"/>
    </location>
</feature>
<feature type="transmembrane region" description="Helical" evidence="7">
    <location>
        <begin position="171"/>
        <end position="193"/>
    </location>
</feature>
<sequence length="347" mass="36584">MADSEHERGGFIRTMLGNRRRVAIAIVTVLAFATIPFVTERWLTQVFFTVLVFVVLGVSWDIIGGYAGQISLGHVAFFGFGAYVSAWLTTPTRAGFPESIQSPVIVAVLGGALGAALLALVIGPVIFRLTGHYFAIGTLALAAIIELILSNERSVSGGSSGYFVDSGSAEYQQLFLLTLAVTVVTVIVSYYIVTSRWGLAMRAIHDDETAASSLGINPLKYKLIAFGIASGMAGLAGGLYAQYTGYLNPADVLGLHWMVEALVVVVLGGMGTITGPILGAGLFVGLDWVLGEVASGYSTAIEGLLIILFMLYMPKGIYGLITSRTGDTSEEDPPSETVPAPDESATD</sequence>
<comment type="caution">
    <text evidence="8">The sequence shown here is derived from an EMBL/GenBank/DDBJ whole genome shotgun (WGS) entry which is preliminary data.</text>
</comment>
<keyword evidence="9" id="KW-1185">Reference proteome</keyword>
<dbReference type="GO" id="GO:0005886">
    <property type="term" value="C:plasma membrane"/>
    <property type="evidence" value="ECO:0007669"/>
    <property type="project" value="UniProtKB-SubCell"/>
</dbReference>
<evidence type="ECO:0000256" key="1">
    <source>
        <dbReference type="ARBA" id="ARBA00004651"/>
    </source>
</evidence>
<evidence type="ECO:0000256" key="4">
    <source>
        <dbReference type="ARBA" id="ARBA00022989"/>
    </source>
</evidence>
<proteinExistence type="predicted"/>
<feature type="transmembrane region" description="Helical" evidence="7">
    <location>
        <begin position="223"/>
        <end position="241"/>
    </location>
</feature>
<dbReference type="AlphaFoldDB" id="A0ABD5SGS6"/>
<dbReference type="Proteomes" id="UP001596383">
    <property type="component" value="Unassembled WGS sequence"/>
</dbReference>
<protein>
    <submittedName>
        <fullName evidence="8">Branched-chain amino acid ABC transporter permease</fullName>
    </submittedName>
</protein>
<feature type="transmembrane region" description="Helical" evidence="7">
    <location>
        <begin position="45"/>
        <end position="63"/>
    </location>
</feature>
<gene>
    <name evidence="8" type="ORF">ACFQE6_04000</name>
</gene>
<name>A0ABD5SGS6_9EURY</name>
<feature type="transmembrane region" description="Helical" evidence="7">
    <location>
        <begin position="100"/>
        <end position="121"/>
    </location>
</feature>
<organism evidence="8 9">
    <name type="scientific">Natrinema soli</name>
    <dbReference type="NCBI Taxonomy" id="1930624"/>
    <lineage>
        <taxon>Archaea</taxon>
        <taxon>Methanobacteriati</taxon>
        <taxon>Methanobacteriota</taxon>
        <taxon>Stenosarchaea group</taxon>
        <taxon>Halobacteria</taxon>
        <taxon>Halobacteriales</taxon>
        <taxon>Natrialbaceae</taxon>
        <taxon>Natrinema</taxon>
    </lineage>
</organism>
<feature type="transmembrane region" description="Helical" evidence="7">
    <location>
        <begin position="70"/>
        <end position="88"/>
    </location>
</feature>
<dbReference type="CDD" id="cd06581">
    <property type="entry name" value="TM_PBP1_LivM_like"/>
    <property type="match status" value="1"/>
</dbReference>
<keyword evidence="2" id="KW-1003">Cell membrane</keyword>
<evidence type="ECO:0000256" key="2">
    <source>
        <dbReference type="ARBA" id="ARBA00022475"/>
    </source>
</evidence>
<dbReference type="InterPro" id="IPR043428">
    <property type="entry name" value="LivM-like"/>
</dbReference>
<dbReference type="RefSeq" id="WP_273737316.1">
    <property type="nucleotide sequence ID" value="NZ_JAQIVI010000061.1"/>
</dbReference>
<accession>A0ABD5SGS6</accession>